<organism evidence="1 2">
    <name type="scientific">Romanomermis culicivorax</name>
    <name type="common">Nematode worm</name>
    <dbReference type="NCBI Taxonomy" id="13658"/>
    <lineage>
        <taxon>Eukaryota</taxon>
        <taxon>Metazoa</taxon>
        <taxon>Ecdysozoa</taxon>
        <taxon>Nematoda</taxon>
        <taxon>Enoplea</taxon>
        <taxon>Dorylaimia</taxon>
        <taxon>Mermithida</taxon>
        <taxon>Mermithoidea</taxon>
        <taxon>Mermithidae</taxon>
        <taxon>Romanomermis</taxon>
    </lineage>
</organism>
<reference evidence="2" key="1">
    <citation type="submission" date="2022-11" db="UniProtKB">
        <authorList>
            <consortium name="WormBaseParasite"/>
        </authorList>
    </citation>
    <scope>IDENTIFICATION</scope>
</reference>
<protein>
    <submittedName>
        <fullName evidence="2">Uncharacterized protein</fullName>
    </submittedName>
</protein>
<evidence type="ECO:0000313" key="1">
    <source>
        <dbReference type="Proteomes" id="UP000887565"/>
    </source>
</evidence>
<keyword evidence="1" id="KW-1185">Reference proteome</keyword>
<dbReference type="WBParaSite" id="nRc.2.0.1.t07459-RA">
    <property type="protein sequence ID" value="nRc.2.0.1.t07459-RA"/>
    <property type="gene ID" value="nRc.2.0.1.g07459"/>
</dbReference>
<name>A0A915I187_ROMCU</name>
<dbReference type="Proteomes" id="UP000887565">
    <property type="component" value="Unplaced"/>
</dbReference>
<dbReference type="AlphaFoldDB" id="A0A915I187"/>
<accession>A0A915I187</accession>
<proteinExistence type="predicted"/>
<evidence type="ECO:0000313" key="2">
    <source>
        <dbReference type="WBParaSite" id="nRc.2.0.1.t07459-RA"/>
    </source>
</evidence>
<sequence length="63" mass="7150">MVDVTIHLSKSKRTLPSKIDSIIFEEFETVFFWVDDDCVGYTQFLCLARDAAISRKLASFGGM</sequence>